<dbReference type="GO" id="GO:0005640">
    <property type="term" value="C:nuclear outer membrane"/>
    <property type="evidence" value="ECO:0007669"/>
    <property type="project" value="UniProtKB-SubCell"/>
</dbReference>
<evidence type="ECO:0000313" key="7">
    <source>
        <dbReference type="EMBL" id="CAE8624182.1"/>
    </source>
</evidence>
<reference evidence="7" key="1">
    <citation type="submission" date="2021-02" db="EMBL/GenBank/DDBJ databases">
        <authorList>
            <person name="Dougan E. K."/>
            <person name="Rhodes N."/>
            <person name="Thang M."/>
            <person name="Chan C."/>
        </authorList>
    </citation>
    <scope>NUCLEOTIDE SEQUENCE</scope>
</reference>
<dbReference type="AlphaFoldDB" id="A0A813GBK2"/>
<comment type="similarity">
    <text evidence="1">Belongs to the TMEM53 family.</text>
</comment>
<keyword evidence="3" id="KW-1133">Transmembrane helix</keyword>
<keyword evidence="8" id="KW-1185">Reference proteome</keyword>
<organism evidence="7 8">
    <name type="scientific">Polarella glacialis</name>
    <name type="common">Dinoflagellate</name>
    <dbReference type="NCBI Taxonomy" id="89957"/>
    <lineage>
        <taxon>Eukaryota</taxon>
        <taxon>Sar</taxon>
        <taxon>Alveolata</taxon>
        <taxon>Dinophyceae</taxon>
        <taxon>Suessiales</taxon>
        <taxon>Suessiaceae</taxon>
        <taxon>Polarella</taxon>
    </lineage>
</organism>
<dbReference type="OMA" id="VECLFWR"/>
<evidence type="ECO:0000313" key="8">
    <source>
        <dbReference type="Proteomes" id="UP000654075"/>
    </source>
</evidence>
<dbReference type="PANTHER" id="PTHR12265">
    <property type="entry name" value="TRANSMEMBRANE PROTEIN 53"/>
    <property type="match status" value="1"/>
</dbReference>
<evidence type="ECO:0000256" key="5">
    <source>
        <dbReference type="ARBA" id="ARBA00023242"/>
    </source>
</evidence>
<evidence type="ECO:0000256" key="6">
    <source>
        <dbReference type="ARBA" id="ARBA00034303"/>
    </source>
</evidence>
<dbReference type="Gene3D" id="3.40.50.1820">
    <property type="entry name" value="alpha/beta hydrolase"/>
    <property type="match status" value="1"/>
</dbReference>
<dbReference type="Proteomes" id="UP000654075">
    <property type="component" value="Unassembled WGS sequence"/>
</dbReference>
<keyword evidence="2" id="KW-0812">Transmembrane</keyword>
<evidence type="ECO:0000256" key="3">
    <source>
        <dbReference type="ARBA" id="ARBA00022989"/>
    </source>
</evidence>
<dbReference type="SUPFAM" id="SSF53474">
    <property type="entry name" value="alpha/beta-Hydrolases"/>
    <property type="match status" value="1"/>
</dbReference>
<evidence type="ECO:0008006" key="9">
    <source>
        <dbReference type="Google" id="ProtNLM"/>
    </source>
</evidence>
<dbReference type="OrthoDB" id="77878at2759"/>
<evidence type="ECO:0000256" key="2">
    <source>
        <dbReference type="ARBA" id="ARBA00022692"/>
    </source>
</evidence>
<dbReference type="InterPro" id="IPR029058">
    <property type="entry name" value="AB_hydrolase_fold"/>
</dbReference>
<dbReference type="PANTHER" id="PTHR12265:SF30">
    <property type="entry name" value="TRANSMEMBRANE PROTEIN 53"/>
    <property type="match status" value="1"/>
</dbReference>
<evidence type="ECO:0000256" key="1">
    <source>
        <dbReference type="ARBA" id="ARBA00007387"/>
    </source>
</evidence>
<sequence length="290" mass="32383">MSVSIFDALPWNIGVTVERSLGPSLADNSVQVDKAAGSQKLVVLLGWGGALQKHLSRIREFYLAEGYAVVSYISPMSCFLQGSLMEDDIAKLADTTKQELTLLYNKAFHVHLHSNNGTFVWGALMLALQESAPEALAALTGIVWDSAPRVDPKPPSLFLSALGFTFPCIPIILRQNTYIHPVWSPALFVYFLCKFLRMRLKAPSARRFALDRVRETVLNGIPSHVPQLYIYSAKDKLISSAAVEEFMSLQKRRGVPVSSKCFKDSPHVQHFLRNTDAYKEVLQSFLRTPK</sequence>
<name>A0A813GBK2_POLGL</name>
<accession>A0A813GBK2</accession>
<proteinExistence type="inferred from homology"/>
<evidence type="ECO:0000256" key="4">
    <source>
        <dbReference type="ARBA" id="ARBA00023136"/>
    </source>
</evidence>
<dbReference type="Pfam" id="PF05705">
    <property type="entry name" value="DUF829"/>
    <property type="match status" value="1"/>
</dbReference>
<comment type="caution">
    <text evidence="7">The sequence shown here is derived from an EMBL/GenBank/DDBJ whole genome shotgun (WGS) entry which is preliminary data.</text>
</comment>
<keyword evidence="4" id="KW-0472">Membrane</keyword>
<dbReference type="EMBL" id="CAJNNV010028334">
    <property type="protein sequence ID" value="CAE8624182.1"/>
    <property type="molecule type" value="Genomic_DNA"/>
</dbReference>
<protein>
    <recommendedName>
        <fullName evidence="9">Transmembrane protein 53</fullName>
    </recommendedName>
</protein>
<keyword evidence="5" id="KW-0539">Nucleus</keyword>
<dbReference type="InterPro" id="IPR008547">
    <property type="entry name" value="DUF829_TMEM53"/>
</dbReference>
<gene>
    <name evidence="7" type="ORF">PGLA1383_LOCUS41359</name>
</gene>
<comment type="subcellular location">
    <subcellularLocation>
        <location evidence="6">Nucleus outer membrane</location>
        <topology evidence="6">Single-pass membrane protein</topology>
    </subcellularLocation>
</comment>